<evidence type="ECO:0000259" key="8">
    <source>
        <dbReference type="PROSITE" id="PS51372"/>
    </source>
</evidence>
<dbReference type="Pfam" id="PF00874">
    <property type="entry name" value="PRD"/>
    <property type="match status" value="2"/>
</dbReference>
<protein>
    <submittedName>
        <fullName evidence="9">PRD domain-containing protein</fullName>
    </submittedName>
</protein>
<dbReference type="PANTHER" id="PTHR30185:SF18">
    <property type="entry name" value="TRANSCRIPTIONAL REGULATOR MTLR"/>
    <property type="match status" value="1"/>
</dbReference>
<evidence type="ECO:0000256" key="1">
    <source>
        <dbReference type="ARBA" id="ARBA00022679"/>
    </source>
</evidence>
<dbReference type="InterPro" id="IPR016152">
    <property type="entry name" value="PTrfase/Anion_transptr"/>
</dbReference>
<dbReference type="InterPro" id="IPR013196">
    <property type="entry name" value="HTH_11"/>
</dbReference>
<evidence type="ECO:0000256" key="4">
    <source>
        <dbReference type="ARBA" id="ARBA00023159"/>
    </source>
</evidence>
<dbReference type="SUPFAM" id="SSF55804">
    <property type="entry name" value="Phoshotransferase/anion transport protein"/>
    <property type="match status" value="1"/>
</dbReference>
<feature type="domain" description="PRD" evidence="8">
    <location>
        <begin position="205"/>
        <end position="310"/>
    </location>
</feature>
<dbReference type="InterPro" id="IPR050661">
    <property type="entry name" value="BglG_antiterminators"/>
</dbReference>
<keyword evidence="2" id="KW-0677">Repeat</keyword>
<proteinExistence type="predicted"/>
<dbReference type="GO" id="GO:0006355">
    <property type="term" value="P:regulation of DNA-templated transcription"/>
    <property type="evidence" value="ECO:0007669"/>
    <property type="project" value="InterPro"/>
</dbReference>
<keyword evidence="5" id="KW-0804">Transcription</keyword>
<dbReference type="SUPFAM" id="SSF63520">
    <property type="entry name" value="PTS-regulatory domain, PRD"/>
    <property type="match status" value="2"/>
</dbReference>
<name>A0A3M7TSC8_9BACI</name>
<dbReference type="PANTHER" id="PTHR30185">
    <property type="entry name" value="CRYPTIC BETA-GLUCOSIDE BGL OPERON ANTITERMINATOR"/>
    <property type="match status" value="1"/>
</dbReference>
<evidence type="ECO:0000313" key="9">
    <source>
        <dbReference type="EMBL" id="RNA67632.1"/>
    </source>
</evidence>
<evidence type="ECO:0000259" key="7">
    <source>
        <dbReference type="PROSITE" id="PS51099"/>
    </source>
</evidence>
<dbReference type="AlphaFoldDB" id="A0A3M7TSC8"/>
<dbReference type="InterPro" id="IPR013011">
    <property type="entry name" value="PTS_EIIB_2"/>
</dbReference>
<feature type="domain" description="PTS EIIA type-2" evidence="6">
    <location>
        <begin position="573"/>
        <end position="715"/>
    </location>
</feature>
<dbReference type="EMBL" id="RHIB01000002">
    <property type="protein sequence ID" value="RNA67632.1"/>
    <property type="molecule type" value="Genomic_DNA"/>
</dbReference>
<comment type="caution">
    <text evidence="9">The sequence shown here is derived from an EMBL/GenBank/DDBJ whole genome shotgun (WGS) entry which is preliminary data.</text>
</comment>
<dbReference type="GO" id="GO:0009401">
    <property type="term" value="P:phosphoenolpyruvate-dependent sugar phosphotransferase system"/>
    <property type="evidence" value="ECO:0007669"/>
    <property type="project" value="InterPro"/>
</dbReference>
<evidence type="ECO:0000313" key="10">
    <source>
        <dbReference type="Proteomes" id="UP000278746"/>
    </source>
</evidence>
<dbReference type="RefSeq" id="WP_122899226.1">
    <property type="nucleotide sequence ID" value="NZ_RHIB01000002.1"/>
</dbReference>
<reference evidence="9 10" key="1">
    <citation type="submission" date="2018-10" db="EMBL/GenBank/DDBJ databases">
        <title>Bacillus Keqinensis sp. nov., a moderately halophilic bacterium isolated from a saline-alkaline lake.</title>
        <authorList>
            <person name="Wang H."/>
        </authorList>
    </citation>
    <scope>NUCLEOTIDE SEQUENCE [LARGE SCALE GENOMIC DNA]</scope>
    <source>
        <strain evidence="9 10">KQ-3</strain>
    </source>
</reference>
<keyword evidence="4" id="KW-0010">Activator</keyword>
<accession>A0A3M7TSC8</accession>
<evidence type="ECO:0000256" key="2">
    <source>
        <dbReference type="ARBA" id="ARBA00022737"/>
    </source>
</evidence>
<gene>
    <name evidence="9" type="ORF">EBO34_12985</name>
</gene>
<dbReference type="InterPro" id="IPR036095">
    <property type="entry name" value="PTS_EIIB-like_sf"/>
</dbReference>
<keyword evidence="10" id="KW-1185">Reference proteome</keyword>
<evidence type="ECO:0000256" key="5">
    <source>
        <dbReference type="ARBA" id="ARBA00023163"/>
    </source>
</evidence>
<evidence type="ECO:0000256" key="3">
    <source>
        <dbReference type="ARBA" id="ARBA00023015"/>
    </source>
</evidence>
<keyword evidence="3" id="KW-0805">Transcription regulation</keyword>
<dbReference type="SUPFAM" id="SSF46785">
    <property type="entry name" value="Winged helix' DNA-binding domain"/>
    <property type="match status" value="1"/>
</dbReference>
<dbReference type="Gene3D" id="3.40.50.2300">
    <property type="match status" value="1"/>
</dbReference>
<dbReference type="PROSITE" id="PS51372">
    <property type="entry name" value="PRD_2"/>
    <property type="match status" value="2"/>
</dbReference>
<dbReference type="InterPro" id="IPR002178">
    <property type="entry name" value="PTS_EIIA_type-2_dom"/>
</dbReference>
<dbReference type="Gene3D" id="1.10.10.10">
    <property type="entry name" value="Winged helix-like DNA-binding domain superfamily/Winged helix DNA-binding domain"/>
    <property type="match status" value="2"/>
</dbReference>
<feature type="domain" description="PTS EIIB type-2" evidence="7">
    <location>
        <begin position="430"/>
        <end position="520"/>
    </location>
</feature>
<organism evidence="9 10">
    <name type="scientific">Alteribacter keqinensis</name>
    <dbReference type="NCBI Taxonomy" id="2483800"/>
    <lineage>
        <taxon>Bacteria</taxon>
        <taxon>Bacillati</taxon>
        <taxon>Bacillota</taxon>
        <taxon>Bacilli</taxon>
        <taxon>Bacillales</taxon>
        <taxon>Bacillaceae</taxon>
        <taxon>Alteribacter</taxon>
    </lineage>
</organism>
<sequence length="715" mass="82104">MVPFNQRRLLIMKELLTATAPLTAKKLASLISCSERTVREDIQFLNMWLKELQYPELLRKPNLGYLLQVNEVKRAFLREDLESIDLTHYEFSRDERINFMTLELLTVSKPTTISKFEQLFQASRGTIMRDLTLCETNLSSFDIKMVKKPKRGIWIEGEELLIRSALSHTCKTMDPLLIQVVARNHERYESSAEQQVSVSKSMAHIVDELQVEEIKEIVEPILSWKEITLSDDSRLALYMHIGMVLKRIRSSNSFTLPEGDLSAILKQREFHIGQLLAFQLEKYFHIHIPEQEVAYITLHLMGGQNAPSNKIAGLSRDEDEGLLQLIMEMTKAIERRLGLSFEKKENLYHGLLLHMRPAIFRAKYGMTENNTLLEDIRQEFYNLFEAIKSEISMIEEEYQVQFPQEEVAYIAMHYGSAVGIVGEEKEDKLLRIMIVCNSGVGTANLLKNRITSLFEGIHIIETLSYQRFQKEDKWEEVDLIVSTIDIESPLLPVLKVNPLLPPEDYERLSRYAEVKGKAQSTSQEIYETVWPLIEKHCDIKDSKALTREMIEQVDLLLKKNRTGIPMSLGSLEGILTADMIQLNEKASSWQEAIAISTAPLERSGLVHGKYKECIIEALYERGPYMAVVPEIVLAHAAPDAHFPRVGLSMTRFDEGVTFGHAGNDPIYYVFAFSSPDQTSHVPALQQLFQELIKNDKKEQLRKAKHSWDILKVFSQ</sequence>
<evidence type="ECO:0000259" key="6">
    <source>
        <dbReference type="PROSITE" id="PS51094"/>
    </source>
</evidence>
<keyword evidence="1" id="KW-0808">Transferase</keyword>
<dbReference type="Pfam" id="PF05043">
    <property type="entry name" value="Mga"/>
    <property type="match status" value="1"/>
</dbReference>
<dbReference type="CDD" id="cd00211">
    <property type="entry name" value="PTS_IIA_fru"/>
    <property type="match status" value="1"/>
</dbReference>
<dbReference type="PROSITE" id="PS51099">
    <property type="entry name" value="PTS_EIIB_TYPE_2"/>
    <property type="match status" value="1"/>
</dbReference>
<dbReference type="CDD" id="cd05568">
    <property type="entry name" value="PTS_IIB_bgl_like"/>
    <property type="match status" value="1"/>
</dbReference>
<dbReference type="InterPro" id="IPR011608">
    <property type="entry name" value="PRD"/>
</dbReference>
<dbReference type="InterPro" id="IPR036388">
    <property type="entry name" value="WH-like_DNA-bd_sf"/>
</dbReference>
<dbReference type="InterPro" id="IPR007737">
    <property type="entry name" value="Mga_HTH"/>
</dbReference>
<dbReference type="OrthoDB" id="3175596at2"/>
<dbReference type="Gene3D" id="3.40.930.10">
    <property type="entry name" value="Mannitol-specific EII, Chain A"/>
    <property type="match status" value="1"/>
</dbReference>
<feature type="domain" description="PRD" evidence="8">
    <location>
        <begin position="317"/>
        <end position="424"/>
    </location>
</feature>
<dbReference type="Proteomes" id="UP000278746">
    <property type="component" value="Unassembled WGS sequence"/>
</dbReference>
<dbReference type="GO" id="GO:0008982">
    <property type="term" value="F:protein-N(PI)-phosphohistidine-sugar phosphotransferase activity"/>
    <property type="evidence" value="ECO:0007669"/>
    <property type="project" value="InterPro"/>
</dbReference>
<dbReference type="PROSITE" id="PS51094">
    <property type="entry name" value="PTS_EIIA_TYPE_2"/>
    <property type="match status" value="1"/>
</dbReference>
<dbReference type="Gene3D" id="1.10.1790.10">
    <property type="entry name" value="PRD domain"/>
    <property type="match status" value="2"/>
</dbReference>
<dbReference type="Pfam" id="PF00359">
    <property type="entry name" value="PTS_EIIA_2"/>
    <property type="match status" value="1"/>
</dbReference>
<dbReference type="InterPro" id="IPR036390">
    <property type="entry name" value="WH_DNA-bd_sf"/>
</dbReference>
<dbReference type="Pfam" id="PF08279">
    <property type="entry name" value="HTH_11"/>
    <property type="match status" value="1"/>
</dbReference>
<dbReference type="SUPFAM" id="SSF52794">
    <property type="entry name" value="PTS system IIB component-like"/>
    <property type="match status" value="1"/>
</dbReference>
<dbReference type="InterPro" id="IPR036634">
    <property type="entry name" value="PRD_sf"/>
</dbReference>